<comment type="caution">
    <text evidence="2">The sequence shown here is derived from an EMBL/GenBank/DDBJ whole genome shotgun (WGS) entry which is preliminary data.</text>
</comment>
<organism evidence="2">
    <name type="scientific">marine sediment metagenome</name>
    <dbReference type="NCBI Taxonomy" id="412755"/>
    <lineage>
        <taxon>unclassified sequences</taxon>
        <taxon>metagenomes</taxon>
        <taxon>ecological metagenomes</taxon>
    </lineage>
</organism>
<protein>
    <submittedName>
        <fullName evidence="2">Uncharacterized protein</fullName>
    </submittedName>
</protein>
<proteinExistence type="predicted"/>
<sequence>MTGDIQKVNQEVFGKEAARVMTWPTTYNPKGSRGAASPSLLEKGLDPSPEPMLTQEVAAAKAGVRGRKRGRSANILAGRMMQTRQILNTGQLKLGA</sequence>
<name>A0A0F9D011_9ZZZZ</name>
<dbReference type="EMBL" id="LAZR01030996">
    <property type="protein sequence ID" value="KKL54998.1"/>
    <property type="molecule type" value="Genomic_DNA"/>
</dbReference>
<feature type="region of interest" description="Disordered" evidence="1">
    <location>
        <begin position="24"/>
        <end position="50"/>
    </location>
</feature>
<reference evidence="2" key="1">
    <citation type="journal article" date="2015" name="Nature">
        <title>Complex archaea that bridge the gap between prokaryotes and eukaryotes.</title>
        <authorList>
            <person name="Spang A."/>
            <person name="Saw J.H."/>
            <person name="Jorgensen S.L."/>
            <person name="Zaremba-Niedzwiedzka K."/>
            <person name="Martijn J."/>
            <person name="Lind A.E."/>
            <person name="van Eijk R."/>
            <person name="Schleper C."/>
            <person name="Guy L."/>
            <person name="Ettema T.J."/>
        </authorList>
    </citation>
    <scope>NUCLEOTIDE SEQUENCE</scope>
</reference>
<gene>
    <name evidence="2" type="ORF">LCGC14_2259840</name>
</gene>
<dbReference type="AlphaFoldDB" id="A0A0F9D011"/>
<evidence type="ECO:0000256" key="1">
    <source>
        <dbReference type="SAM" id="MobiDB-lite"/>
    </source>
</evidence>
<evidence type="ECO:0000313" key="2">
    <source>
        <dbReference type="EMBL" id="KKL54998.1"/>
    </source>
</evidence>
<accession>A0A0F9D011</accession>